<evidence type="ECO:0000256" key="11">
    <source>
        <dbReference type="ARBA" id="ARBA00048540"/>
    </source>
</evidence>
<dbReference type="SUPFAM" id="SSF143631">
    <property type="entry name" value="ApbE-like"/>
    <property type="match status" value="1"/>
</dbReference>
<evidence type="ECO:0000256" key="5">
    <source>
        <dbReference type="ARBA" id="ARBA00022630"/>
    </source>
</evidence>
<comment type="caution">
    <text evidence="13">The sequence shown here is derived from an EMBL/GenBank/DDBJ whole genome shotgun (WGS) entry which is preliminary data.</text>
</comment>
<evidence type="ECO:0000256" key="7">
    <source>
        <dbReference type="ARBA" id="ARBA00022723"/>
    </source>
</evidence>
<keyword evidence="9 12" id="KW-0460">Magnesium</keyword>
<dbReference type="Pfam" id="PF02424">
    <property type="entry name" value="ApbE"/>
    <property type="match status" value="1"/>
</dbReference>
<name>A0ABW0QQ96_9GAMM</name>
<comment type="cofactor">
    <cofactor evidence="1">
        <name>Mg(2+)</name>
        <dbReference type="ChEBI" id="CHEBI:18420"/>
    </cofactor>
</comment>
<organism evidence="13 14">
    <name type="scientific">Rhodanobacter ginsengisoli</name>
    <dbReference type="NCBI Taxonomy" id="418646"/>
    <lineage>
        <taxon>Bacteria</taxon>
        <taxon>Pseudomonadati</taxon>
        <taxon>Pseudomonadota</taxon>
        <taxon>Gammaproteobacteria</taxon>
        <taxon>Lysobacterales</taxon>
        <taxon>Rhodanobacteraceae</taxon>
        <taxon>Rhodanobacter</taxon>
    </lineage>
</organism>
<evidence type="ECO:0000256" key="8">
    <source>
        <dbReference type="ARBA" id="ARBA00022827"/>
    </source>
</evidence>
<keyword evidence="6 12" id="KW-0808">Transferase</keyword>
<dbReference type="InterPro" id="IPR003374">
    <property type="entry name" value="ApbE-like_sf"/>
</dbReference>
<evidence type="ECO:0000256" key="2">
    <source>
        <dbReference type="ARBA" id="ARBA00008282"/>
    </source>
</evidence>
<keyword evidence="8 12" id="KW-0274">FAD</keyword>
<evidence type="ECO:0000256" key="9">
    <source>
        <dbReference type="ARBA" id="ARBA00022842"/>
    </source>
</evidence>
<dbReference type="PIRSF" id="PIRSF006268">
    <property type="entry name" value="ApbE"/>
    <property type="match status" value="1"/>
</dbReference>
<reference evidence="14" key="1">
    <citation type="journal article" date="2019" name="Int. J. Syst. Evol. Microbiol.">
        <title>The Global Catalogue of Microorganisms (GCM) 10K type strain sequencing project: providing services to taxonomists for standard genome sequencing and annotation.</title>
        <authorList>
            <consortium name="The Broad Institute Genomics Platform"/>
            <consortium name="The Broad Institute Genome Sequencing Center for Infectious Disease"/>
            <person name="Wu L."/>
            <person name="Ma J."/>
        </authorList>
    </citation>
    <scope>NUCLEOTIDE SEQUENCE [LARGE SCALE GENOMIC DNA]</scope>
    <source>
        <strain evidence="14">CGMCC 1.16619</strain>
    </source>
</reference>
<dbReference type="InterPro" id="IPR024932">
    <property type="entry name" value="ApbE"/>
</dbReference>
<comment type="similarity">
    <text evidence="2 12">Belongs to the ApbE family.</text>
</comment>
<keyword evidence="7 12" id="KW-0479">Metal-binding</keyword>
<evidence type="ECO:0000256" key="1">
    <source>
        <dbReference type="ARBA" id="ARBA00001946"/>
    </source>
</evidence>
<gene>
    <name evidence="13" type="ORF">ACFPPA_14520</name>
</gene>
<protein>
    <recommendedName>
        <fullName evidence="4 12">FAD:protein FMN transferase</fullName>
        <ecNumber evidence="3 12">2.7.1.180</ecNumber>
    </recommendedName>
    <alternativeName>
        <fullName evidence="10 12">Flavin transferase</fullName>
    </alternativeName>
</protein>
<accession>A0ABW0QQ96</accession>
<dbReference type="GO" id="GO:0016740">
    <property type="term" value="F:transferase activity"/>
    <property type="evidence" value="ECO:0007669"/>
    <property type="project" value="UniProtKB-KW"/>
</dbReference>
<evidence type="ECO:0000256" key="4">
    <source>
        <dbReference type="ARBA" id="ARBA00016337"/>
    </source>
</evidence>
<keyword evidence="5 12" id="KW-0285">Flavoprotein</keyword>
<comment type="catalytic activity">
    <reaction evidence="11 12">
        <text>L-threonyl-[protein] + FAD = FMN-L-threonyl-[protein] + AMP + H(+)</text>
        <dbReference type="Rhea" id="RHEA:36847"/>
        <dbReference type="Rhea" id="RHEA-COMP:11060"/>
        <dbReference type="Rhea" id="RHEA-COMP:11061"/>
        <dbReference type="ChEBI" id="CHEBI:15378"/>
        <dbReference type="ChEBI" id="CHEBI:30013"/>
        <dbReference type="ChEBI" id="CHEBI:57692"/>
        <dbReference type="ChEBI" id="CHEBI:74257"/>
        <dbReference type="ChEBI" id="CHEBI:456215"/>
        <dbReference type="EC" id="2.7.1.180"/>
    </reaction>
</comment>
<dbReference type="PANTHER" id="PTHR30040">
    <property type="entry name" value="THIAMINE BIOSYNTHESIS LIPOPROTEIN APBE"/>
    <property type="match status" value="1"/>
</dbReference>
<dbReference type="EMBL" id="JBHSNF010000003">
    <property type="protein sequence ID" value="MFC5526950.1"/>
    <property type="molecule type" value="Genomic_DNA"/>
</dbReference>
<keyword evidence="14" id="KW-1185">Reference proteome</keyword>
<evidence type="ECO:0000256" key="10">
    <source>
        <dbReference type="ARBA" id="ARBA00031306"/>
    </source>
</evidence>
<proteinExistence type="inferred from homology"/>
<evidence type="ECO:0000256" key="6">
    <source>
        <dbReference type="ARBA" id="ARBA00022679"/>
    </source>
</evidence>
<dbReference type="Proteomes" id="UP001596114">
    <property type="component" value="Unassembled WGS sequence"/>
</dbReference>
<evidence type="ECO:0000256" key="12">
    <source>
        <dbReference type="PIRNR" id="PIRNR006268"/>
    </source>
</evidence>
<evidence type="ECO:0000256" key="3">
    <source>
        <dbReference type="ARBA" id="ARBA00011955"/>
    </source>
</evidence>
<dbReference type="PANTHER" id="PTHR30040:SF2">
    <property type="entry name" value="FAD:PROTEIN FMN TRANSFERASE"/>
    <property type="match status" value="1"/>
</dbReference>
<sequence>MLRRERNLFEVRREQTLMQTSVAITCLADDVDKAGVAIDAAFRRMADAVAVLTRFDPASPVARLNRDGHLENLSPELREVLQRSLAISAITDGDFDISVLPVLEYFESMRQPAVLDTRDRTQIGQRDQLINYRRIALNARGVRFTQAGMAVTLDGLAKGYVIDQGIVALRAAGIEHALVDAGGDVRAISGNDFRHQWHVGIVDPGNIDQIASVVTLRNAALGTSGNYRIFYSSDKKLFHVINPHTGYSPLNYSSVTVMAETSVDADAMSVAAASMPLPRLREVMAAQNDQWLVFSRDARNSWRSRDLPQVSGQAEVA</sequence>
<evidence type="ECO:0000313" key="13">
    <source>
        <dbReference type="EMBL" id="MFC5526950.1"/>
    </source>
</evidence>
<evidence type="ECO:0000313" key="14">
    <source>
        <dbReference type="Proteomes" id="UP001596114"/>
    </source>
</evidence>
<dbReference type="Gene3D" id="3.10.520.10">
    <property type="entry name" value="ApbE-like domains"/>
    <property type="match status" value="1"/>
</dbReference>
<dbReference type="EC" id="2.7.1.180" evidence="3 12"/>